<feature type="compositionally biased region" description="Basic and acidic residues" evidence="1">
    <location>
        <begin position="85"/>
        <end position="101"/>
    </location>
</feature>
<feature type="region of interest" description="Disordered" evidence="1">
    <location>
        <begin position="37"/>
        <end position="166"/>
    </location>
</feature>
<protein>
    <recommendedName>
        <fullName evidence="4">Zinc knuckle CX2CX4HX4C domain-containing protein</fullName>
    </recommendedName>
</protein>
<proteinExistence type="predicted"/>
<comment type="caution">
    <text evidence="2">The sequence shown here is derived from an EMBL/GenBank/DDBJ whole genome shotgun (WGS) entry which is preliminary data.</text>
</comment>
<name>A0A8X8B7X3_BRACI</name>
<evidence type="ECO:0008006" key="4">
    <source>
        <dbReference type="Google" id="ProtNLM"/>
    </source>
</evidence>
<evidence type="ECO:0000313" key="2">
    <source>
        <dbReference type="EMBL" id="KAG2328014.1"/>
    </source>
</evidence>
<feature type="compositionally biased region" description="Polar residues" evidence="1">
    <location>
        <begin position="111"/>
        <end position="137"/>
    </location>
</feature>
<feature type="compositionally biased region" description="Polar residues" evidence="1">
    <location>
        <begin position="44"/>
        <end position="61"/>
    </location>
</feature>
<dbReference type="EMBL" id="JAAMPC010000002">
    <property type="protein sequence ID" value="KAG2328014.1"/>
    <property type="molecule type" value="Genomic_DNA"/>
</dbReference>
<organism evidence="2 3">
    <name type="scientific">Brassica carinata</name>
    <name type="common">Ethiopian mustard</name>
    <name type="synonym">Abyssinian cabbage</name>
    <dbReference type="NCBI Taxonomy" id="52824"/>
    <lineage>
        <taxon>Eukaryota</taxon>
        <taxon>Viridiplantae</taxon>
        <taxon>Streptophyta</taxon>
        <taxon>Embryophyta</taxon>
        <taxon>Tracheophyta</taxon>
        <taxon>Spermatophyta</taxon>
        <taxon>Magnoliopsida</taxon>
        <taxon>eudicotyledons</taxon>
        <taxon>Gunneridae</taxon>
        <taxon>Pentapetalae</taxon>
        <taxon>rosids</taxon>
        <taxon>malvids</taxon>
        <taxon>Brassicales</taxon>
        <taxon>Brassicaceae</taxon>
        <taxon>Brassiceae</taxon>
        <taxon>Brassica</taxon>
    </lineage>
</organism>
<evidence type="ECO:0000256" key="1">
    <source>
        <dbReference type="SAM" id="MobiDB-lite"/>
    </source>
</evidence>
<keyword evidence="3" id="KW-1185">Reference proteome</keyword>
<dbReference type="Proteomes" id="UP000886595">
    <property type="component" value="Unassembled WGS sequence"/>
</dbReference>
<dbReference type="AlphaFoldDB" id="A0A8X8B7X3"/>
<evidence type="ECO:0000313" key="3">
    <source>
        <dbReference type="Proteomes" id="UP000886595"/>
    </source>
</evidence>
<feature type="compositionally biased region" description="Basic and acidic residues" evidence="1">
    <location>
        <begin position="63"/>
        <end position="78"/>
    </location>
</feature>
<gene>
    <name evidence="2" type="ORF">Bca52824_010742</name>
</gene>
<accession>A0A8X8B7X3</accession>
<dbReference type="OrthoDB" id="852337at2759"/>
<reference evidence="2 3" key="1">
    <citation type="submission" date="2020-02" db="EMBL/GenBank/DDBJ databases">
        <authorList>
            <person name="Ma Q."/>
            <person name="Huang Y."/>
            <person name="Song X."/>
            <person name="Pei D."/>
        </authorList>
    </citation>
    <scope>NUCLEOTIDE SEQUENCE [LARGE SCALE GENOMIC DNA]</scope>
    <source>
        <strain evidence="2">Sxm20200214</strain>
        <tissue evidence="2">Leaf</tissue>
    </source>
</reference>
<sequence>MDLSLPSGGTKEVELEYEYLQKHCFLCMSLSHEQEACPQKRSSRPSNSEVRGINHSNTLESLDSYKRAKDDKKLERGRHAGSQRRAIDPRPRYHSREEEHRAQRRDKQRSPLRSSNYRVQYSREASYNSQDPQNRISHQLVGDSRGAGSKNKSVDLPEGGPSQRIPASPIIKWSKEQNQNSKEIIQSLQQDLETALSSLIPDTDLIGMLTSELDKAYTEEECYWRQRSRILWLQHGDKNSSYFHAITRGRKMVNKFSVIEKQDGTPVYEEGQITEAIASFYTSYSLQGLKETCKSLLRQ</sequence>